<proteinExistence type="predicted"/>
<reference evidence="2 3" key="1">
    <citation type="submission" date="2016-04" db="EMBL/GenBank/DDBJ databases">
        <title>A degradative enzymes factory behind the ericoid mycorrhizal symbiosis.</title>
        <authorList>
            <consortium name="DOE Joint Genome Institute"/>
            <person name="Martino E."/>
            <person name="Morin E."/>
            <person name="Grelet G."/>
            <person name="Kuo A."/>
            <person name="Kohler A."/>
            <person name="Daghino S."/>
            <person name="Barry K."/>
            <person name="Choi C."/>
            <person name="Cichocki N."/>
            <person name="Clum A."/>
            <person name="Copeland A."/>
            <person name="Hainaut M."/>
            <person name="Haridas S."/>
            <person name="Labutti K."/>
            <person name="Lindquist E."/>
            <person name="Lipzen A."/>
            <person name="Khouja H.-R."/>
            <person name="Murat C."/>
            <person name="Ohm R."/>
            <person name="Olson A."/>
            <person name="Spatafora J."/>
            <person name="Veneault-Fourrey C."/>
            <person name="Henrissat B."/>
            <person name="Grigoriev I."/>
            <person name="Martin F."/>
            <person name="Perotto S."/>
        </authorList>
    </citation>
    <scope>NUCLEOTIDE SEQUENCE [LARGE SCALE GENOMIC DNA]</scope>
    <source>
        <strain evidence="2 3">F</strain>
    </source>
</reference>
<dbReference type="SUPFAM" id="SSF48452">
    <property type="entry name" value="TPR-like"/>
    <property type="match status" value="1"/>
</dbReference>
<protein>
    <submittedName>
        <fullName evidence="2">Uncharacterized protein</fullName>
    </submittedName>
</protein>
<keyword evidence="3" id="KW-1185">Reference proteome</keyword>
<organism evidence="2 3">
    <name type="scientific">Hyaloscypha variabilis (strain UAMH 11265 / GT02V1 / F)</name>
    <name type="common">Meliniomyces variabilis</name>
    <dbReference type="NCBI Taxonomy" id="1149755"/>
    <lineage>
        <taxon>Eukaryota</taxon>
        <taxon>Fungi</taxon>
        <taxon>Dikarya</taxon>
        <taxon>Ascomycota</taxon>
        <taxon>Pezizomycotina</taxon>
        <taxon>Leotiomycetes</taxon>
        <taxon>Helotiales</taxon>
        <taxon>Hyaloscyphaceae</taxon>
        <taxon>Hyaloscypha</taxon>
        <taxon>Hyaloscypha variabilis</taxon>
    </lineage>
</organism>
<evidence type="ECO:0000313" key="2">
    <source>
        <dbReference type="EMBL" id="PMD33387.1"/>
    </source>
</evidence>
<dbReference type="Proteomes" id="UP000235786">
    <property type="component" value="Unassembled WGS sequence"/>
</dbReference>
<evidence type="ECO:0000256" key="1">
    <source>
        <dbReference type="SAM" id="MobiDB-lite"/>
    </source>
</evidence>
<dbReference type="STRING" id="1149755.A0A2J6R4D0"/>
<dbReference type="InterPro" id="IPR011990">
    <property type="entry name" value="TPR-like_helical_dom_sf"/>
</dbReference>
<evidence type="ECO:0000313" key="3">
    <source>
        <dbReference type="Proteomes" id="UP000235786"/>
    </source>
</evidence>
<accession>A0A2J6R4D0</accession>
<dbReference type="AlphaFoldDB" id="A0A2J6R4D0"/>
<dbReference type="EMBL" id="KZ613956">
    <property type="protein sequence ID" value="PMD33387.1"/>
    <property type="molecule type" value="Genomic_DNA"/>
</dbReference>
<feature type="region of interest" description="Disordered" evidence="1">
    <location>
        <begin position="333"/>
        <end position="353"/>
    </location>
</feature>
<name>A0A2J6R4D0_HYAVF</name>
<sequence length="718" mass="81696">MEAIMQREILCSSTSSSLCQIRPRSLSDANRFRLHRYQPFPNHQSPHSTTRAAGISSCLRQGSRRPCAIQCLPMAPLHRRSRRARSHPIRIVTPQCVSLKHFLRSKLLRQGGRRSNPNLYRVRTHRKGLQRSLGSNHLHIHKYNLRVTSQCPPTIHHYTPCLAQQQTFPKPHAKNVIDLLTSPETYDDISNRESTDTVAPSMGAFGPSVRLGIETGTFLPMVMVILMDPQYHFIAIQLDASIIKIIHPGNRFLEKTAGTDIPEKPMVVDHKDCAASQQRPCDLEWTEWVYLLPRLATKRQVPARPPHDGQIGQILAFLKGHAPKFAFSPLPNPARPGFIDEPPRQRPPRKRPRGKRYVYIWQCCACGQASIGIMVESCPDCGGSRSPYLALGGMAMPNTWAPNAWNIRVESLYSISALFHPIRKDQHPMSYQGQYQFSPLDMAFIKARGVEFTNKNMERFDTPAKEFLSLLDNQFGRVTGKFMDQGYQIDVANCVALLDFGSRVNVLMPATQDDCCPIKADIAAKLSHSMVSFRNAQSMSNATLRTVLQRIGDPNVLPFLHVTLTFTFYKAQHQRSMQLLETEFPWDLLSNMLNTLLASYAPFSRIEDDQLSRPEKEDALAFPEDFTVRGLLFNEDYFPENWFASGNLEIDADDWPEPLSKMNHPLSKMNHPLFKMNHPLAKMNHPLDSMGSLLSLATRRFTTRNSLLFYRTRFLFPP</sequence>
<gene>
    <name evidence="2" type="ORF">L207DRAFT_170137</name>
</gene>
<dbReference type="OrthoDB" id="2017974at2759"/>